<organism evidence="2 3">
    <name type="scientific">Aureobasidium pullulans</name>
    <name type="common">Black yeast</name>
    <name type="synonym">Pullularia pullulans</name>
    <dbReference type="NCBI Taxonomy" id="5580"/>
    <lineage>
        <taxon>Eukaryota</taxon>
        <taxon>Fungi</taxon>
        <taxon>Dikarya</taxon>
        <taxon>Ascomycota</taxon>
        <taxon>Pezizomycotina</taxon>
        <taxon>Dothideomycetes</taxon>
        <taxon>Dothideomycetidae</taxon>
        <taxon>Dothideales</taxon>
        <taxon>Saccotheciaceae</taxon>
        <taxon>Aureobasidium</taxon>
    </lineage>
</organism>
<gene>
    <name evidence="2" type="ORF">D6D22_04800</name>
</gene>
<proteinExistence type="predicted"/>
<feature type="non-terminal residue" evidence="2">
    <location>
        <position position="1"/>
    </location>
</feature>
<reference evidence="2 3" key="1">
    <citation type="submission" date="2018-10" db="EMBL/GenBank/DDBJ databases">
        <title>Fifty Aureobasidium pullulans genomes reveal a recombining polyextremotolerant generalist.</title>
        <authorList>
            <person name="Gostincar C."/>
            <person name="Turk M."/>
            <person name="Zajc J."/>
            <person name="Gunde-Cimerman N."/>
        </authorList>
    </citation>
    <scope>NUCLEOTIDE SEQUENCE [LARGE SCALE GENOMIC DNA]</scope>
    <source>
        <strain evidence="2 3">EXF-11013</strain>
    </source>
</reference>
<evidence type="ECO:0000313" key="3">
    <source>
        <dbReference type="Proteomes" id="UP000310687"/>
    </source>
</evidence>
<comment type="caution">
    <text evidence="2">The sequence shown here is derived from an EMBL/GenBank/DDBJ whole genome shotgun (WGS) entry which is preliminary data.</text>
</comment>
<dbReference type="EMBL" id="QZAL01000057">
    <property type="protein sequence ID" value="THW42614.1"/>
    <property type="molecule type" value="Genomic_DNA"/>
</dbReference>
<feature type="region of interest" description="Disordered" evidence="1">
    <location>
        <begin position="118"/>
        <end position="140"/>
    </location>
</feature>
<dbReference type="AlphaFoldDB" id="A0A4S9MF57"/>
<accession>A0A4S9MF57</accession>
<name>A0A4S9MF57_AURPU</name>
<feature type="compositionally biased region" description="Acidic residues" evidence="1">
    <location>
        <begin position="123"/>
        <end position="140"/>
    </location>
</feature>
<protein>
    <submittedName>
        <fullName evidence="2">Uncharacterized protein</fullName>
    </submittedName>
</protein>
<sequence length="140" mass="15574">CSLLAHGAANDSQLDCTHQHDCGTFQRRAISHGIEGSAPCSSDIKNCPNNCVFEALSSLLTLWRAGMMASSILTCQQYYRDAAEDMWYSMCHIAAFSTHEKEDILEDRSGNWYNPESLIEYESVPDEDEDGISDVLEDGD</sequence>
<evidence type="ECO:0000256" key="1">
    <source>
        <dbReference type="SAM" id="MobiDB-lite"/>
    </source>
</evidence>
<dbReference type="Proteomes" id="UP000310687">
    <property type="component" value="Unassembled WGS sequence"/>
</dbReference>
<evidence type="ECO:0000313" key="2">
    <source>
        <dbReference type="EMBL" id="THW42614.1"/>
    </source>
</evidence>